<name>A0A6S6T3V4_9BACT</name>
<gene>
    <name evidence="2" type="ORF">HELGO_WM13808</name>
</gene>
<feature type="transmembrane region" description="Helical" evidence="1">
    <location>
        <begin position="21"/>
        <end position="43"/>
    </location>
</feature>
<keyword evidence="1" id="KW-0812">Transmembrane</keyword>
<dbReference type="AlphaFoldDB" id="A0A6S6T3V4"/>
<protein>
    <submittedName>
        <fullName evidence="2">Uncharacterized protein</fullName>
    </submittedName>
</protein>
<proteinExistence type="predicted"/>
<dbReference type="EMBL" id="CACVAU010000032">
    <property type="protein sequence ID" value="CAA6809626.1"/>
    <property type="molecule type" value="Genomic_DNA"/>
</dbReference>
<keyword evidence="1" id="KW-1133">Transmembrane helix</keyword>
<evidence type="ECO:0000256" key="1">
    <source>
        <dbReference type="SAM" id="Phobius"/>
    </source>
</evidence>
<organism evidence="2">
    <name type="scientific">uncultured Sulfurovum sp</name>
    <dbReference type="NCBI Taxonomy" id="269237"/>
    <lineage>
        <taxon>Bacteria</taxon>
        <taxon>Pseudomonadati</taxon>
        <taxon>Campylobacterota</taxon>
        <taxon>Epsilonproteobacteria</taxon>
        <taxon>Campylobacterales</taxon>
        <taxon>Sulfurovaceae</taxon>
        <taxon>Sulfurovum</taxon>
        <taxon>environmental samples</taxon>
    </lineage>
</organism>
<keyword evidence="1" id="KW-0472">Membrane</keyword>
<accession>A0A6S6T3V4</accession>
<reference evidence="2" key="1">
    <citation type="submission" date="2020-01" db="EMBL/GenBank/DDBJ databases">
        <authorList>
            <person name="Meier V. D."/>
            <person name="Meier V D."/>
        </authorList>
    </citation>
    <scope>NUCLEOTIDE SEQUENCE</scope>
    <source>
        <strain evidence="2">HLG_WM_MAG_05</strain>
    </source>
</reference>
<sequence>MKLFLLKYFLDLICKGNLMAFVNYFVSIVKNILCSVYVVMQLFGD</sequence>
<evidence type="ECO:0000313" key="2">
    <source>
        <dbReference type="EMBL" id="CAA6809626.1"/>
    </source>
</evidence>